<dbReference type="AlphaFoldDB" id="A0A5M6IZ45"/>
<keyword evidence="5" id="KW-1185">Reference proteome</keyword>
<dbReference type="Pfam" id="PF04333">
    <property type="entry name" value="MlaA"/>
    <property type="match status" value="1"/>
</dbReference>
<evidence type="ECO:0000313" key="4">
    <source>
        <dbReference type="EMBL" id="KAA5613602.1"/>
    </source>
</evidence>
<organism evidence="4 5">
    <name type="scientific">Rhodovastum atsumiense</name>
    <dbReference type="NCBI Taxonomy" id="504468"/>
    <lineage>
        <taxon>Bacteria</taxon>
        <taxon>Pseudomonadati</taxon>
        <taxon>Pseudomonadota</taxon>
        <taxon>Alphaproteobacteria</taxon>
        <taxon>Acetobacterales</taxon>
        <taxon>Acetobacteraceae</taxon>
        <taxon>Rhodovastum</taxon>
    </lineage>
</organism>
<dbReference type="GO" id="GO:0016020">
    <property type="term" value="C:membrane"/>
    <property type="evidence" value="ECO:0007669"/>
    <property type="project" value="InterPro"/>
</dbReference>
<dbReference type="PANTHER" id="PTHR30035">
    <property type="entry name" value="LIPOPROTEIN VACJ-RELATED"/>
    <property type="match status" value="1"/>
</dbReference>
<dbReference type="OrthoDB" id="9785326at2"/>
<keyword evidence="2" id="KW-0732">Signal</keyword>
<feature type="region of interest" description="Disordered" evidence="3">
    <location>
        <begin position="1"/>
        <end position="20"/>
    </location>
</feature>
<name>A0A5M6IZ45_9PROT</name>
<dbReference type="Proteomes" id="UP000325255">
    <property type="component" value="Unassembled WGS sequence"/>
</dbReference>
<evidence type="ECO:0000313" key="5">
    <source>
        <dbReference type="Proteomes" id="UP000325255"/>
    </source>
</evidence>
<dbReference type="GO" id="GO:0120010">
    <property type="term" value="P:intermembrane phospholipid transfer"/>
    <property type="evidence" value="ECO:0007669"/>
    <property type="project" value="TreeGrafter"/>
</dbReference>
<evidence type="ECO:0000256" key="1">
    <source>
        <dbReference type="ARBA" id="ARBA00010634"/>
    </source>
</evidence>
<dbReference type="PANTHER" id="PTHR30035:SF3">
    <property type="entry name" value="INTERMEMBRANE PHOSPHOLIPID TRANSPORT SYSTEM LIPOPROTEIN MLAA"/>
    <property type="match status" value="1"/>
</dbReference>
<dbReference type="InterPro" id="IPR007428">
    <property type="entry name" value="MlaA"/>
</dbReference>
<protein>
    <submittedName>
        <fullName evidence="4">VacJ family lipoprotein</fullName>
    </submittedName>
</protein>
<keyword evidence="4" id="KW-0449">Lipoprotein</keyword>
<evidence type="ECO:0000256" key="2">
    <source>
        <dbReference type="ARBA" id="ARBA00022729"/>
    </source>
</evidence>
<feature type="region of interest" description="Disordered" evidence="3">
    <location>
        <begin position="263"/>
        <end position="282"/>
    </location>
</feature>
<accession>A0A5M6IZ45</accession>
<evidence type="ECO:0000256" key="3">
    <source>
        <dbReference type="SAM" id="MobiDB-lite"/>
    </source>
</evidence>
<comment type="similarity">
    <text evidence="1">Belongs to the MlaA family.</text>
</comment>
<dbReference type="PRINTS" id="PR01805">
    <property type="entry name" value="VACJLIPOPROT"/>
</dbReference>
<feature type="compositionally biased region" description="Polar residues" evidence="3">
    <location>
        <begin position="1"/>
        <end position="17"/>
    </location>
</feature>
<dbReference type="EMBL" id="VWPK01000005">
    <property type="protein sequence ID" value="KAA5613602.1"/>
    <property type="molecule type" value="Genomic_DNA"/>
</dbReference>
<comment type="caution">
    <text evidence="4">The sequence shown here is derived from an EMBL/GenBank/DDBJ whole genome shotgun (WGS) entry which is preliminary data.</text>
</comment>
<sequence>MCGSTLSPWSVAQATPPSRSPMRALPHLSLLAAVILSGGLLAGCAQKPPADDPEAVAEFNETNDPLEPTNRVFYAVNNGLDTVILRPLALGYRYVVPEVVRTHTRNVLSNISSPVTLFNDMLQARPRRAGDTLMRFLVNTTAGVGGVFDVATDWGWPAHDSDAGMTLAMWGLPEGPFLFLPVLGPSSPRDATGFGADLVMDPTFWVGRGDVVTALGWTRFSLNAIDTRASVLDDLDKIKAQALDPYATFRSLYRQHRQSQIEDARADERATVPAWFQQPSKQ</sequence>
<proteinExistence type="inferred from homology"/>
<gene>
    <name evidence="4" type="ORF">F1189_04085</name>
</gene>
<reference evidence="4 5" key="1">
    <citation type="submission" date="2019-09" db="EMBL/GenBank/DDBJ databases">
        <title>Genome sequence of Rhodovastum atsumiense, a diverse member of the Acetobacteraceae family of non-sulfur purple photosynthetic bacteria.</title>
        <authorList>
            <person name="Meyer T."/>
            <person name="Kyndt J."/>
        </authorList>
    </citation>
    <scope>NUCLEOTIDE SEQUENCE [LARGE SCALE GENOMIC DNA]</scope>
    <source>
        <strain evidence="4 5">DSM 21279</strain>
    </source>
</reference>